<dbReference type="EMBL" id="LILD01000001">
    <property type="protein sequence ID" value="KOO38498.1"/>
    <property type="molecule type" value="Genomic_DNA"/>
</dbReference>
<protein>
    <submittedName>
        <fullName evidence="1">Uncharacterized protein</fullName>
    </submittedName>
</protein>
<proteinExistence type="predicted"/>
<evidence type="ECO:0000313" key="1">
    <source>
        <dbReference type="EMBL" id="KOO38498.1"/>
    </source>
</evidence>
<organism evidence="1">
    <name type="scientific">Halalkalibacterium halodurans</name>
    <name type="common">Bacillus halodurans</name>
    <dbReference type="NCBI Taxonomy" id="86665"/>
    <lineage>
        <taxon>Bacteria</taxon>
        <taxon>Bacillati</taxon>
        <taxon>Bacillota</taxon>
        <taxon>Bacilli</taxon>
        <taxon>Bacillales</taxon>
        <taxon>Bacillaceae</taxon>
        <taxon>Halalkalibacterium (ex Joshi et al. 2022)</taxon>
    </lineage>
</organism>
<name>A0A0M0KJA9_ALKHA</name>
<reference evidence="1" key="1">
    <citation type="submission" date="2015-08" db="EMBL/GenBank/DDBJ databases">
        <title>Complete DNA Sequence of Pseudomonas syringae pv. actinidiae, the Causal Agent of Kiwifruit Canker Disease.</title>
        <authorList>
            <person name="Rikkerink E.H.A."/>
            <person name="Fineran P.C."/>
        </authorList>
    </citation>
    <scope>NUCLEOTIDE SEQUENCE</scope>
    <source>
        <strain evidence="1">DSM 13666</strain>
    </source>
</reference>
<dbReference type="PATRIC" id="fig|136160.3.peg.1541"/>
<comment type="caution">
    <text evidence="1">The sequence shown here is derived from an EMBL/GenBank/DDBJ whole genome shotgun (WGS) entry which is preliminary data.</text>
</comment>
<gene>
    <name evidence="1" type="ORF">AMD02_06215</name>
</gene>
<sequence length="77" mass="9033">MEITIHSISKSHEELGTDHHEFYFYRETGVYEVCATARFDSCSIEQGTFRFKYPIEDFKQAEEAVKRVLNPKLQQAT</sequence>
<accession>A0A0M0KJA9</accession>
<dbReference type="AlphaFoldDB" id="A0A0M0KJA9"/>
<dbReference type="RefSeq" id="WP_053430764.1">
    <property type="nucleotide sequence ID" value="NZ_LILD02000088.1"/>
</dbReference>